<comment type="caution">
    <text evidence="1">The sequence shown here is derived from an EMBL/GenBank/DDBJ whole genome shotgun (WGS) entry which is preliminary data.</text>
</comment>
<sequence length="90" mass="9530">MIADPQIARAFETTWPAAEYAQAGGFLVGRGQGGGGRVSSARALRPDWDAADIPRAEAIQRGWGEPPLFRVADGDRALAQALAARGFRHG</sequence>
<name>A0A3D8P9K4_9RHOB</name>
<feature type="non-terminal residue" evidence="1">
    <location>
        <position position="90"/>
    </location>
</feature>
<keyword evidence="1" id="KW-0808">Transferase</keyword>
<organism evidence="1 2">
    <name type="scientific">Paracoccus thiocyanatus</name>
    <dbReference type="NCBI Taxonomy" id="34006"/>
    <lineage>
        <taxon>Bacteria</taxon>
        <taxon>Pseudomonadati</taxon>
        <taxon>Pseudomonadota</taxon>
        <taxon>Alphaproteobacteria</taxon>
        <taxon>Rhodobacterales</taxon>
        <taxon>Paracoccaceae</taxon>
        <taxon>Paracoccus</taxon>
    </lineage>
</organism>
<evidence type="ECO:0000313" key="1">
    <source>
        <dbReference type="EMBL" id="RDW11849.1"/>
    </source>
</evidence>
<reference evidence="1 2" key="1">
    <citation type="submission" date="2018-05" db="EMBL/GenBank/DDBJ databases">
        <title>Whole genome sequencing of Paracoccus thiocyanatus SST.</title>
        <authorList>
            <person name="Ghosh W."/>
            <person name="Rameez M.J."/>
            <person name="Roy C."/>
        </authorList>
    </citation>
    <scope>NUCLEOTIDE SEQUENCE [LARGE SCALE GENOMIC DNA]</scope>
    <source>
        <strain evidence="1 2">SST</strain>
    </source>
</reference>
<accession>A0A3D8P9K4</accession>
<dbReference type="GO" id="GO:0016740">
    <property type="term" value="F:transferase activity"/>
    <property type="evidence" value="ECO:0007669"/>
    <property type="project" value="UniProtKB-KW"/>
</dbReference>
<proteinExistence type="predicted"/>
<dbReference type="EMBL" id="QFCQ01000172">
    <property type="protein sequence ID" value="RDW11849.1"/>
    <property type="molecule type" value="Genomic_DNA"/>
</dbReference>
<dbReference type="Proteomes" id="UP000256679">
    <property type="component" value="Unassembled WGS sequence"/>
</dbReference>
<dbReference type="AlphaFoldDB" id="A0A3D8P9K4"/>
<protein>
    <submittedName>
        <fullName evidence="1">GNAT family N-acetyltransferase</fullName>
    </submittedName>
</protein>
<evidence type="ECO:0000313" key="2">
    <source>
        <dbReference type="Proteomes" id="UP000256679"/>
    </source>
</evidence>
<gene>
    <name evidence="1" type="ORF">DIE28_17030</name>
</gene>
<keyword evidence="2" id="KW-1185">Reference proteome</keyword>